<feature type="compositionally biased region" description="Polar residues" evidence="11">
    <location>
        <begin position="635"/>
        <end position="645"/>
    </location>
</feature>
<feature type="compositionally biased region" description="Polar residues" evidence="11">
    <location>
        <begin position="291"/>
        <end position="300"/>
    </location>
</feature>
<accession>I3JNY8</accession>
<dbReference type="PROSITE" id="PS50195">
    <property type="entry name" value="PX"/>
    <property type="match status" value="1"/>
</dbReference>
<dbReference type="InterPro" id="IPR001452">
    <property type="entry name" value="SH3_domain"/>
</dbReference>
<feature type="domain" description="SH3" evidence="12">
    <location>
        <begin position="329"/>
        <end position="388"/>
    </location>
</feature>
<dbReference type="STRING" id="8128.ENSONIP00000057292"/>
<feature type="compositionally biased region" description="Basic and acidic residues" evidence="11">
    <location>
        <begin position="278"/>
        <end position="289"/>
    </location>
</feature>
<evidence type="ECO:0000256" key="2">
    <source>
        <dbReference type="ARBA" id="ARBA00004496"/>
    </source>
</evidence>
<keyword evidence="9" id="KW-0966">Cell projection</keyword>
<keyword evidence="4 10" id="KW-0728">SH3 domain</keyword>
<evidence type="ECO:0000259" key="13">
    <source>
        <dbReference type="PROSITE" id="PS50195"/>
    </source>
</evidence>
<dbReference type="GeneTree" id="ENSGT00940000158396"/>
<dbReference type="HOGENOM" id="CLU_013051_1_0_1"/>
<feature type="compositionally biased region" description="Pro residues" evidence="11">
    <location>
        <begin position="666"/>
        <end position="676"/>
    </location>
</feature>
<dbReference type="InterPro" id="IPR037961">
    <property type="entry name" value="SH3PXD2_PX"/>
</dbReference>
<evidence type="ECO:0000256" key="5">
    <source>
        <dbReference type="ARBA" id="ARBA00022490"/>
    </source>
</evidence>
<evidence type="ECO:0000256" key="6">
    <source>
        <dbReference type="ARBA" id="ARBA00022553"/>
    </source>
</evidence>
<organism evidence="14 15">
    <name type="scientific">Oreochromis niloticus</name>
    <name type="common">Nile tilapia</name>
    <name type="synonym">Tilapia nilotica</name>
    <dbReference type="NCBI Taxonomy" id="8128"/>
    <lineage>
        <taxon>Eukaryota</taxon>
        <taxon>Metazoa</taxon>
        <taxon>Chordata</taxon>
        <taxon>Craniata</taxon>
        <taxon>Vertebrata</taxon>
        <taxon>Euteleostomi</taxon>
        <taxon>Actinopterygii</taxon>
        <taxon>Neopterygii</taxon>
        <taxon>Teleostei</taxon>
        <taxon>Neoteleostei</taxon>
        <taxon>Acanthomorphata</taxon>
        <taxon>Ovalentaria</taxon>
        <taxon>Cichlomorphae</taxon>
        <taxon>Cichliformes</taxon>
        <taxon>Cichlidae</taxon>
        <taxon>African cichlids</taxon>
        <taxon>Pseudocrenilabrinae</taxon>
        <taxon>Oreochromini</taxon>
        <taxon>Oreochromis</taxon>
    </lineage>
</organism>
<dbReference type="AlphaFoldDB" id="I3JNY8"/>
<dbReference type="GO" id="GO:0005737">
    <property type="term" value="C:cytoplasm"/>
    <property type="evidence" value="ECO:0007669"/>
    <property type="project" value="UniProtKB-SubCell"/>
</dbReference>
<feature type="compositionally biased region" description="Basic and acidic residues" evidence="11">
    <location>
        <begin position="576"/>
        <end position="586"/>
    </location>
</feature>
<evidence type="ECO:0000256" key="1">
    <source>
        <dbReference type="ARBA" id="ARBA00004188"/>
    </source>
</evidence>
<feature type="region of interest" description="Disordered" evidence="11">
    <location>
        <begin position="273"/>
        <end position="327"/>
    </location>
</feature>
<evidence type="ECO:0000256" key="8">
    <source>
        <dbReference type="ARBA" id="ARBA00022949"/>
    </source>
</evidence>
<gene>
    <name evidence="14" type="primary">SH3PXD2B</name>
    <name evidence="14" type="synonym">sh3pxd2b</name>
</gene>
<feature type="compositionally biased region" description="Basic and acidic residues" evidence="11">
    <location>
        <begin position="471"/>
        <end position="500"/>
    </location>
</feature>
<keyword evidence="5" id="KW-0963">Cytoplasm</keyword>
<dbReference type="PANTHER" id="PTHR15706:SF26">
    <property type="entry name" value="SH3 AND PX DOMAIN-CONTAINING PROTEIN 2B"/>
    <property type="match status" value="1"/>
</dbReference>
<dbReference type="CDD" id="cd06888">
    <property type="entry name" value="PX_FISH"/>
    <property type="match status" value="1"/>
</dbReference>
<dbReference type="Gene3D" id="2.30.30.40">
    <property type="entry name" value="SH3 Domains"/>
    <property type="match status" value="4"/>
</dbReference>
<dbReference type="GO" id="GO:0002102">
    <property type="term" value="C:podosome"/>
    <property type="evidence" value="ECO:0007669"/>
    <property type="project" value="UniProtKB-SubCell"/>
</dbReference>
<dbReference type="PANTHER" id="PTHR15706">
    <property type="entry name" value="SH3 MULTIPLE DOMAIN"/>
    <property type="match status" value="1"/>
</dbReference>
<dbReference type="FunFam" id="3.30.1520.10:FF:000005">
    <property type="entry name" value="SH3 and PX domain-containing protein 2B"/>
    <property type="match status" value="1"/>
</dbReference>
<evidence type="ECO:0000313" key="15">
    <source>
        <dbReference type="Proteomes" id="UP000005207"/>
    </source>
</evidence>
<dbReference type="InterPro" id="IPR036028">
    <property type="entry name" value="SH3-like_dom_sf"/>
</dbReference>
<evidence type="ECO:0000256" key="9">
    <source>
        <dbReference type="ARBA" id="ARBA00023273"/>
    </source>
</evidence>
<dbReference type="SUPFAM" id="SSF50044">
    <property type="entry name" value="SH3-domain"/>
    <property type="match status" value="4"/>
</dbReference>
<keyword evidence="6" id="KW-0597">Phosphoprotein</keyword>
<dbReference type="InterPro" id="IPR001683">
    <property type="entry name" value="PX_dom"/>
</dbReference>
<protein>
    <submittedName>
        <fullName evidence="14">SH3 and PX domains 2B</fullName>
    </submittedName>
</protein>
<feature type="compositionally biased region" description="Basic and acidic residues" evidence="11">
    <location>
        <begin position="526"/>
        <end position="563"/>
    </location>
</feature>
<dbReference type="Pfam" id="PF00018">
    <property type="entry name" value="SH3_1"/>
    <property type="match status" value="4"/>
</dbReference>
<dbReference type="OMA" id="PMIPTKH"/>
<dbReference type="SMART" id="SM00312">
    <property type="entry name" value="PX"/>
    <property type="match status" value="1"/>
</dbReference>
<dbReference type="InterPro" id="IPR051228">
    <property type="entry name" value="NADPH_Oxidase/PX-Domain"/>
</dbReference>
<dbReference type="SUPFAM" id="SSF64268">
    <property type="entry name" value="PX domain"/>
    <property type="match status" value="1"/>
</dbReference>
<evidence type="ECO:0000256" key="11">
    <source>
        <dbReference type="SAM" id="MobiDB-lite"/>
    </source>
</evidence>
<reference evidence="15" key="1">
    <citation type="submission" date="2012-01" db="EMBL/GenBank/DDBJ databases">
        <title>The Genome Sequence of Oreochromis niloticus (Nile Tilapia).</title>
        <authorList>
            <consortium name="Broad Institute Genome Assembly Team"/>
            <consortium name="Broad Institute Sequencing Platform"/>
            <person name="Di Palma F."/>
            <person name="Johnson J."/>
            <person name="Lander E.S."/>
            <person name="Lindblad-Toh K."/>
        </authorList>
    </citation>
    <scope>NUCLEOTIDE SEQUENCE [LARGE SCALE GENOMIC DNA]</scope>
</reference>
<feature type="domain" description="SH3" evidence="12">
    <location>
        <begin position="121"/>
        <end position="180"/>
    </location>
</feature>
<keyword evidence="15" id="KW-1185">Reference proteome</keyword>
<dbReference type="InterPro" id="IPR036871">
    <property type="entry name" value="PX_dom_sf"/>
</dbReference>
<sequence>MPRRTVQEVTVQDVQKRRNPNKHYVYIIKVSWSDGSTETIYRRYSKFFDLQMELLDKFPVEGGQKDPKRRIIPFLPGKILFRRSHIRDVAMKRLRPINEYCRALIQLPVYISQYSSSADPLVLDQYVAVTDYEKQESSEISLHVGQVVEVIEKNESGWWFVSSEDAQGWVPATCLEAQDDPDDFSLPGEEEEKYSVIYPYSARDQDEIDLEKGMIVEVIQKNLEGWWKIRYQGREGWAPASYLKKADTQKQSAGAPPHASTNDLDGLSKQIQQNNATRENRENSQKENRLSVFSDNSKSKVGSRHRPPPRRDLTIPRGTNLPKPPVPPQVEEEFYTIADFQTTIPDGISFQAGVKVEVIEKNASGWWYIQIDEKEGWAPATFIDKYKKTSNALRPNFLAPLPNEMEKLRLEDGGCSNVSGTDDNWSKPLPDEPNAASESSTRPKLRDWKSNASKGPSFSGPLPPAPTAPPTEEKPALPPRRESINKSFELEVAEKSRSDNSKPLPPKPPAPGVIMPLVTPKPPPFKSDKPPETKKDEKSKALHLRNEMGLECGHKISAKEVKKFNLKPVPKQPPKPKPESQEEKTEAPGPAVFMKAKPVVRPKPVTAAKPDPPAENKVDITNLRSKLRPSKPADASSTEVNHQNDASPSSSPLAKPAVPPHKEPPQRPPAMVPKRPPPQRKPIHQKEKAGPPQLSRPPPPKPKGFQAPASKEKEEPKVNKVPIPPKPQLKPGPPKDRLPPLLKEPSKDELYLAVADFEGDEQTSSFKVGTVFEVLEKNSSGWWFCKNVGEEVETWIPSNYLSKKP</sequence>
<proteinExistence type="inferred from homology"/>
<dbReference type="GO" id="GO:0035091">
    <property type="term" value="F:phosphatidylinositol binding"/>
    <property type="evidence" value="ECO:0007669"/>
    <property type="project" value="InterPro"/>
</dbReference>
<dbReference type="Proteomes" id="UP000005207">
    <property type="component" value="Linkage group LG10"/>
</dbReference>
<name>I3JNY8_ORENI</name>
<comment type="subcellular location">
    <subcellularLocation>
        <location evidence="1">Cell projection</location>
        <location evidence="1">Podosome</location>
    </subcellularLocation>
    <subcellularLocation>
        <location evidence="2">Cytoplasm</location>
    </subcellularLocation>
</comment>
<evidence type="ECO:0000313" key="14">
    <source>
        <dbReference type="Ensembl" id="ENSONIP00000010582.2"/>
    </source>
</evidence>
<dbReference type="PROSITE" id="PS50002">
    <property type="entry name" value="SH3"/>
    <property type="match status" value="4"/>
</dbReference>
<feature type="compositionally biased region" description="Basic and acidic residues" evidence="11">
    <location>
        <begin position="733"/>
        <end position="744"/>
    </location>
</feature>
<feature type="domain" description="SH3" evidence="12">
    <location>
        <begin position="746"/>
        <end position="805"/>
    </location>
</feature>
<feature type="compositionally biased region" description="Low complexity" evidence="11">
    <location>
        <begin position="646"/>
        <end position="656"/>
    </location>
</feature>
<feature type="domain" description="PX" evidence="13">
    <location>
        <begin position="4"/>
        <end position="133"/>
    </location>
</feature>
<dbReference type="eggNOG" id="KOG0905">
    <property type="taxonomic scope" value="Eukaryota"/>
</dbReference>
<evidence type="ECO:0000256" key="4">
    <source>
        <dbReference type="ARBA" id="ARBA00022443"/>
    </source>
</evidence>
<evidence type="ECO:0000256" key="7">
    <source>
        <dbReference type="ARBA" id="ARBA00022737"/>
    </source>
</evidence>
<feature type="domain" description="SH3" evidence="12">
    <location>
        <begin position="189"/>
        <end position="248"/>
    </location>
</feature>
<evidence type="ECO:0000256" key="3">
    <source>
        <dbReference type="ARBA" id="ARBA00009628"/>
    </source>
</evidence>
<evidence type="ECO:0000256" key="10">
    <source>
        <dbReference type="PROSITE-ProRule" id="PRU00192"/>
    </source>
</evidence>
<feature type="region of interest" description="Disordered" evidence="11">
    <location>
        <begin position="411"/>
        <end position="744"/>
    </location>
</feature>
<keyword evidence="7" id="KW-0677">Repeat</keyword>
<dbReference type="Pfam" id="PF00787">
    <property type="entry name" value="PX"/>
    <property type="match status" value="1"/>
</dbReference>
<keyword evidence="8" id="KW-0965">Cell junction</keyword>
<reference evidence="14" key="3">
    <citation type="submission" date="2025-09" db="UniProtKB">
        <authorList>
            <consortium name="Ensembl"/>
        </authorList>
    </citation>
    <scope>IDENTIFICATION</scope>
</reference>
<feature type="compositionally biased region" description="Pro residues" evidence="11">
    <location>
        <begin position="722"/>
        <end position="732"/>
    </location>
</feature>
<dbReference type="Ensembl" id="ENSONIT00000010591.2">
    <property type="protein sequence ID" value="ENSONIP00000010582.2"/>
    <property type="gene ID" value="ENSONIG00000008417.2"/>
</dbReference>
<comment type="similarity">
    <text evidence="3">Belongs to the SH3PXD2 family.</text>
</comment>
<evidence type="ECO:0000259" key="12">
    <source>
        <dbReference type="PROSITE" id="PS50002"/>
    </source>
</evidence>
<dbReference type="FunFam" id="2.30.30.40:FF:000020">
    <property type="entry name" value="SH3 and PX domain-containing protein 2A"/>
    <property type="match status" value="1"/>
</dbReference>
<dbReference type="FunFam" id="2.30.30.40:FF:000042">
    <property type="entry name" value="SH3 and PX domain-containing protein 2A"/>
    <property type="match status" value="1"/>
</dbReference>
<dbReference type="FunFam" id="2.30.30.40:FF:000082">
    <property type="entry name" value="SH3 and PX domain-containing protein 2B"/>
    <property type="match status" value="1"/>
</dbReference>
<reference evidence="14" key="2">
    <citation type="submission" date="2025-08" db="UniProtKB">
        <authorList>
            <consortium name="Ensembl"/>
        </authorList>
    </citation>
    <scope>IDENTIFICATION</scope>
</reference>
<dbReference type="SMART" id="SM00326">
    <property type="entry name" value="SH3"/>
    <property type="match status" value="4"/>
</dbReference>
<dbReference type="Gene3D" id="3.30.1520.10">
    <property type="entry name" value="Phox-like domain"/>
    <property type="match status" value="1"/>
</dbReference>